<dbReference type="EMBL" id="VWXX01000043">
    <property type="protein sequence ID" value="KAA6182585.1"/>
    <property type="molecule type" value="Genomic_DNA"/>
</dbReference>
<name>A0A5M8FJE0_9GAMM</name>
<comment type="caution">
    <text evidence="1">The sequence shown here is derived from an EMBL/GenBank/DDBJ whole genome shotgun (WGS) entry which is preliminary data.</text>
</comment>
<dbReference type="InterPro" id="IPR014937">
    <property type="entry name" value="DUF1810"/>
</dbReference>
<dbReference type="OrthoDB" id="9801870at2"/>
<dbReference type="PIRSF" id="PIRSF008546">
    <property type="entry name" value="UCP008546"/>
    <property type="match status" value="1"/>
</dbReference>
<organism evidence="1 2">
    <name type="scientific">Thiohalocapsa marina</name>
    <dbReference type="NCBI Taxonomy" id="424902"/>
    <lineage>
        <taxon>Bacteria</taxon>
        <taxon>Pseudomonadati</taxon>
        <taxon>Pseudomonadota</taxon>
        <taxon>Gammaproteobacteria</taxon>
        <taxon>Chromatiales</taxon>
        <taxon>Chromatiaceae</taxon>
        <taxon>Thiohalocapsa</taxon>
    </lineage>
</organism>
<evidence type="ECO:0000313" key="2">
    <source>
        <dbReference type="Proteomes" id="UP000322981"/>
    </source>
</evidence>
<evidence type="ECO:0000313" key="1">
    <source>
        <dbReference type="EMBL" id="KAA6182585.1"/>
    </source>
</evidence>
<gene>
    <name evidence="1" type="ORF">F2Q65_17545</name>
</gene>
<accession>A0A5M8FJE0</accession>
<dbReference type="Pfam" id="PF08837">
    <property type="entry name" value="DUF1810"/>
    <property type="match status" value="1"/>
</dbReference>
<sequence>MTDANDPHDLDRFVRAQEHDSERVLAEIRNGRKRSHWMCYIFPQLDGLGFSAMARRYAIRSRAEAEAYLAHPVLGPRLLTCAEAVLAVEGKSAQEIFGSPDDLKLRSCATLFAQVSPGGSVFHRLLEAYFGGKADDRTLALLGDRRLTG</sequence>
<keyword evidence="2" id="KW-1185">Reference proteome</keyword>
<protein>
    <submittedName>
        <fullName evidence="1">DUF1810 domain-containing protein</fullName>
    </submittedName>
</protein>
<dbReference type="SUPFAM" id="SSF140736">
    <property type="entry name" value="Rv1873-like"/>
    <property type="match status" value="1"/>
</dbReference>
<dbReference type="RefSeq" id="WP_150094704.1">
    <property type="nucleotide sequence ID" value="NZ_VWXX01000043.1"/>
</dbReference>
<reference evidence="1 2" key="1">
    <citation type="submission" date="2019-09" db="EMBL/GenBank/DDBJ databases">
        <title>Whole-genome sequence of the purple sulfur bacterium Thiohalocapsa marina DSM 19078.</title>
        <authorList>
            <person name="Kyndt J.A."/>
            <person name="Meyer T.E."/>
        </authorList>
    </citation>
    <scope>NUCLEOTIDE SEQUENCE [LARGE SCALE GENOMIC DNA]</scope>
    <source>
        <strain evidence="1 2">DSM 19078</strain>
    </source>
</reference>
<dbReference type="AlphaFoldDB" id="A0A5M8FJE0"/>
<proteinExistence type="predicted"/>
<dbReference type="Gene3D" id="1.25.40.380">
    <property type="entry name" value="Protein of unknown function DUF1810"/>
    <property type="match status" value="1"/>
</dbReference>
<dbReference type="Proteomes" id="UP000322981">
    <property type="component" value="Unassembled WGS sequence"/>
</dbReference>
<dbReference type="InterPro" id="IPR036287">
    <property type="entry name" value="Rv1873-like_sf"/>
</dbReference>